<proteinExistence type="inferred from homology"/>
<dbReference type="OrthoDB" id="1733909at2759"/>
<dbReference type="Proteomes" id="UP000092321">
    <property type="component" value="Unassembled WGS sequence"/>
</dbReference>
<dbReference type="NCBIfam" id="NF000592">
    <property type="entry name" value="PRK00013.1"/>
    <property type="match status" value="1"/>
</dbReference>
<dbReference type="NCBIfam" id="NF009487">
    <property type="entry name" value="PRK12849.1"/>
    <property type="match status" value="1"/>
</dbReference>
<evidence type="ECO:0000313" key="4">
    <source>
        <dbReference type="EMBL" id="OBA24969.1"/>
    </source>
</evidence>
<dbReference type="NCBIfam" id="TIGR02348">
    <property type="entry name" value="GroEL"/>
    <property type="match status" value="1"/>
</dbReference>
<gene>
    <name evidence="4" type="ORF">HANVADRAFT_27746</name>
</gene>
<dbReference type="SUPFAM" id="SSF48592">
    <property type="entry name" value="GroEL equatorial domain-like"/>
    <property type="match status" value="1"/>
</dbReference>
<dbReference type="InterPro" id="IPR027413">
    <property type="entry name" value="GROEL-like_equatorial_sf"/>
</dbReference>
<dbReference type="InterPro" id="IPR027409">
    <property type="entry name" value="GroEL-like_apical_dom_sf"/>
</dbReference>
<dbReference type="GO" id="GO:0140662">
    <property type="term" value="F:ATP-dependent protein folding chaperone"/>
    <property type="evidence" value="ECO:0007669"/>
    <property type="project" value="InterPro"/>
</dbReference>
<dbReference type="GO" id="GO:0051082">
    <property type="term" value="F:unfolded protein binding"/>
    <property type="evidence" value="ECO:0007669"/>
    <property type="project" value="UniProtKB-ARBA"/>
</dbReference>
<dbReference type="GO" id="GO:0042026">
    <property type="term" value="P:protein refolding"/>
    <property type="evidence" value="ECO:0007669"/>
    <property type="project" value="InterPro"/>
</dbReference>
<dbReference type="Pfam" id="PF00118">
    <property type="entry name" value="Cpn60_TCP1"/>
    <property type="match status" value="1"/>
</dbReference>
<evidence type="ECO:0000256" key="2">
    <source>
        <dbReference type="ARBA" id="ARBA00023186"/>
    </source>
</evidence>
<keyword evidence="5" id="KW-1185">Reference proteome</keyword>
<dbReference type="PRINTS" id="PR00298">
    <property type="entry name" value="CHAPERONIN60"/>
</dbReference>
<dbReference type="NCBIfam" id="NF009489">
    <property type="entry name" value="PRK12851.1"/>
    <property type="match status" value="1"/>
</dbReference>
<dbReference type="Gene3D" id="3.30.260.10">
    <property type="entry name" value="TCP-1-like chaperonin intermediate domain"/>
    <property type="match status" value="1"/>
</dbReference>
<dbReference type="GO" id="GO:0005524">
    <property type="term" value="F:ATP binding"/>
    <property type="evidence" value="ECO:0007669"/>
    <property type="project" value="InterPro"/>
</dbReference>
<dbReference type="AlphaFoldDB" id="A0A1B7T897"/>
<comment type="similarity">
    <text evidence="1 3">Belongs to the chaperonin (HSP60) family.</text>
</comment>
<dbReference type="InterPro" id="IPR001844">
    <property type="entry name" value="Cpn60/GroEL"/>
</dbReference>
<dbReference type="CDD" id="cd03344">
    <property type="entry name" value="GroEL"/>
    <property type="match status" value="1"/>
</dbReference>
<evidence type="ECO:0000256" key="1">
    <source>
        <dbReference type="ARBA" id="ARBA00006607"/>
    </source>
</evidence>
<organism evidence="4 5">
    <name type="scientific">Hanseniaspora valbyensis NRRL Y-1626</name>
    <dbReference type="NCBI Taxonomy" id="766949"/>
    <lineage>
        <taxon>Eukaryota</taxon>
        <taxon>Fungi</taxon>
        <taxon>Dikarya</taxon>
        <taxon>Ascomycota</taxon>
        <taxon>Saccharomycotina</taxon>
        <taxon>Saccharomycetes</taxon>
        <taxon>Saccharomycodales</taxon>
        <taxon>Saccharomycodaceae</taxon>
        <taxon>Hanseniaspora</taxon>
    </lineage>
</organism>
<dbReference type="EMBL" id="LXPE01000312">
    <property type="protein sequence ID" value="OBA24969.1"/>
    <property type="molecule type" value="Genomic_DNA"/>
</dbReference>
<dbReference type="FunFam" id="3.50.7.10:FF:000001">
    <property type="entry name" value="60 kDa chaperonin"/>
    <property type="match status" value="1"/>
</dbReference>
<comment type="caution">
    <text evidence="4">The sequence shown here is derived from an EMBL/GenBank/DDBJ whole genome shotgun (WGS) entry which is preliminary data.</text>
</comment>
<keyword evidence="2" id="KW-0143">Chaperone</keyword>
<dbReference type="SUPFAM" id="SSF52029">
    <property type="entry name" value="GroEL apical domain-like"/>
    <property type="match status" value="1"/>
</dbReference>
<dbReference type="Gene3D" id="1.10.560.10">
    <property type="entry name" value="GroEL-like equatorial domain"/>
    <property type="match status" value="1"/>
</dbReference>
<dbReference type="GO" id="GO:0005737">
    <property type="term" value="C:cytoplasm"/>
    <property type="evidence" value="ECO:0007669"/>
    <property type="project" value="UniProtKB-ARBA"/>
</dbReference>
<accession>A0A1B7T897</accession>
<name>A0A1B7T897_9ASCO</name>
<reference evidence="5" key="1">
    <citation type="journal article" date="2016" name="Proc. Natl. Acad. Sci. U.S.A.">
        <title>Comparative genomics of biotechnologically important yeasts.</title>
        <authorList>
            <person name="Riley R."/>
            <person name="Haridas S."/>
            <person name="Wolfe K.H."/>
            <person name="Lopes M.R."/>
            <person name="Hittinger C.T."/>
            <person name="Goeker M."/>
            <person name="Salamov A.A."/>
            <person name="Wisecaver J.H."/>
            <person name="Long T.M."/>
            <person name="Calvey C.H."/>
            <person name="Aerts A.L."/>
            <person name="Barry K.W."/>
            <person name="Choi C."/>
            <person name="Clum A."/>
            <person name="Coughlan A.Y."/>
            <person name="Deshpande S."/>
            <person name="Douglass A.P."/>
            <person name="Hanson S.J."/>
            <person name="Klenk H.-P."/>
            <person name="LaButti K.M."/>
            <person name="Lapidus A."/>
            <person name="Lindquist E.A."/>
            <person name="Lipzen A.M."/>
            <person name="Meier-Kolthoff J.P."/>
            <person name="Ohm R.A."/>
            <person name="Otillar R.P."/>
            <person name="Pangilinan J.L."/>
            <person name="Peng Y."/>
            <person name="Rokas A."/>
            <person name="Rosa C.A."/>
            <person name="Scheuner C."/>
            <person name="Sibirny A.A."/>
            <person name="Slot J.C."/>
            <person name="Stielow J.B."/>
            <person name="Sun H."/>
            <person name="Kurtzman C.P."/>
            <person name="Blackwell M."/>
            <person name="Grigoriev I.V."/>
            <person name="Jeffries T.W."/>
        </authorList>
    </citation>
    <scope>NUCLEOTIDE SEQUENCE [LARGE SCALE GENOMIC DNA]</scope>
    <source>
        <strain evidence="5">NRRL Y-1626</strain>
    </source>
</reference>
<dbReference type="Gene3D" id="3.50.7.10">
    <property type="entry name" value="GroEL"/>
    <property type="match status" value="1"/>
</dbReference>
<dbReference type="InterPro" id="IPR002423">
    <property type="entry name" value="Cpn60/GroEL/TCP-1"/>
</dbReference>
<evidence type="ECO:0000313" key="5">
    <source>
        <dbReference type="Proteomes" id="UP000092321"/>
    </source>
</evidence>
<dbReference type="InterPro" id="IPR027410">
    <property type="entry name" value="TCP-1-like_intermed_sf"/>
</dbReference>
<sequence length="569" mass="61748">MLRRSVINNLKRVQLYSSYNEVQFGNEARQRMLKGISTLADAVSSTLGPKGRNVIIEQQHGVLQPKITKDGVTVAKAITLKDPFENLGCKLLQQVASTTNEIAGDGTTSATVLGRAIFEECTKNVAAGCNPMDLRRGTTLAVQKVIEFLETKKKEVTTSEEILQVATISANGDKHIGKIISQAMEKVGKEGVINVETGNQLEDKLEIVEGMNFDKGWASGYFGMNASLDNGNKQEFIKPLVFISEFKLTQAKQVLPVMELAKKMGRDLIIISEDIDGEALTCCVLNHGRNVIRNCAIKAPGFGDNRKNMLHDIAILTGGQVFSEDFAKYPENITPEDFGSCDSIQISKNSTLVLGGHGDKSRLKDRVDHIKNSLKDSSISSYETEKLQERLAKLDGGVALIRIGGASDVEVGEKKDRYDDALNATRAAVEDGILPGGGTALLKATQVLKDLPVENFDQKLGVDIIRKAITRPSRKIIENAGLESSVIVGKLTEEGSEHLTNFNYGYDAAKLQYTDMLESGIIDPYKVVRTGLLDASGIATLLATTEVAIVDSREPSSKKPGMPGMPGMM</sequence>
<dbReference type="PANTHER" id="PTHR45633">
    <property type="entry name" value="60 KDA HEAT SHOCK PROTEIN, MITOCHONDRIAL"/>
    <property type="match status" value="1"/>
</dbReference>
<dbReference type="SUPFAM" id="SSF54849">
    <property type="entry name" value="GroEL-intermediate domain like"/>
    <property type="match status" value="1"/>
</dbReference>
<dbReference type="NCBIfam" id="NF009488">
    <property type="entry name" value="PRK12850.1"/>
    <property type="match status" value="1"/>
</dbReference>
<evidence type="ECO:0000256" key="3">
    <source>
        <dbReference type="RuleBase" id="RU000418"/>
    </source>
</evidence>
<protein>
    <submittedName>
        <fullName evidence="4">Chaperonin GroL</fullName>
    </submittedName>
</protein>